<sequence length="90" mass="9950">MKPRRRGPKRRAAIIEGAEAIMKQPVRIVSVRYSCDCKPLRAPDEALDAYAARMQLGAEAPCVRHLSSTQRERVAIHAFDVDVPDPDGAP</sequence>
<organism evidence="1 2">
    <name type="scientific">Burkholderia territorii</name>
    <dbReference type="NCBI Taxonomy" id="1503055"/>
    <lineage>
        <taxon>Bacteria</taxon>
        <taxon>Pseudomonadati</taxon>
        <taxon>Pseudomonadota</taxon>
        <taxon>Betaproteobacteria</taxon>
        <taxon>Burkholderiales</taxon>
        <taxon>Burkholderiaceae</taxon>
        <taxon>Burkholderia</taxon>
        <taxon>Burkholderia cepacia complex</taxon>
    </lineage>
</organism>
<protein>
    <submittedName>
        <fullName evidence="1">Uncharacterized protein</fullName>
    </submittedName>
</protein>
<proteinExistence type="predicted"/>
<name>A0A119VEY4_9BURK</name>
<dbReference type="EMBL" id="LPLZ01000069">
    <property type="protein sequence ID" value="KWN07864.1"/>
    <property type="molecule type" value="Genomic_DNA"/>
</dbReference>
<gene>
    <name evidence="1" type="ORF">WT83_25150</name>
</gene>
<accession>A0A119VEY4</accession>
<evidence type="ECO:0000313" key="2">
    <source>
        <dbReference type="Proteomes" id="UP000068016"/>
    </source>
</evidence>
<dbReference type="AlphaFoldDB" id="A0A119VEY4"/>
<evidence type="ECO:0000313" key="1">
    <source>
        <dbReference type="EMBL" id="KWN07864.1"/>
    </source>
</evidence>
<dbReference type="Proteomes" id="UP000068016">
    <property type="component" value="Unassembled WGS sequence"/>
</dbReference>
<reference evidence="1 2" key="1">
    <citation type="submission" date="2015-11" db="EMBL/GenBank/DDBJ databases">
        <title>Expanding the genomic diversity of Burkholderia species for the development of highly accurate diagnostics.</title>
        <authorList>
            <person name="Sahl J."/>
            <person name="Keim P."/>
            <person name="Wagner D."/>
        </authorList>
    </citation>
    <scope>NUCLEOTIDE SEQUENCE [LARGE SCALE GENOMIC DNA]</scope>
    <source>
        <strain evidence="1 2">MSMB793WGS</strain>
    </source>
</reference>
<comment type="caution">
    <text evidence="1">The sequence shown here is derived from an EMBL/GenBank/DDBJ whole genome shotgun (WGS) entry which is preliminary data.</text>
</comment>